<protein>
    <submittedName>
        <fullName evidence="3">AAA family ATPase</fullName>
    </submittedName>
</protein>
<evidence type="ECO:0000313" key="4">
    <source>
        <dbReference type="Proteomes" id="UP000597206"/>
    </source>
</evidence>
<feature type="domain" description="Endonuclease GajA/Old nuclease/RecF-like AAA" evidence="1">
    <location>
        <begin position="1"/>
        <end position="99"/>
    </location>
</feature>
<dbReference type="PIRSF" id="PIRSF029347">
    <property type="entry name" value="RecF"/>
    <property type="match status" value="1"/>
</dbReference>
<evidence type="ECO:0000313" key="3">
    <source>
        <dbReference type="EMBL" id="MBF8999173.1"/>
    </source>
</evidence>
<dbReference type="SUPFAM" id="SSF52540">
    <property type="entry name" value="P-loop containing nucleoside triphosphate hydrolases"/>
    <property type="match status" value="1"/>
</dbReference>
<comment type="caution">
    <text evidence="3">The sequence shown here is derived from an EMBL/GenBank/DDBJ whole genome shotgun (WGS) entry which is preliminary data.</text>
</comment>
<dbReference type="InterPro" id="IPR014555">
    <property type="entry name" value="RecF-like"/>
</dbReference>
<accession>A0ABS0G9U4</accession>
<keyword evidence="4" id="KW-1185">Reference proteome</keyword>
<dbReference type="Gene3D" id="3.40.50.300">
    <property type="entry name" value="P-loop containing nucleotide triphosphate hydrolases"/>
    <property type="match status" value="2"/>
</dbReference>
<dbReference type="InterPro" id="IPR003959">
    <property type="entry name" value="ATPase_AAA_core"/>
</dbReference>
<organism evidence="3 4">
    <name type="scientific">Vibrio nitrifigilis</name>
    <dbReference type="NCBI Taxonomy" id="2789781"/>
    <lineage>
        <taxon>Bacteria</taxon>
        <taxon>Pseudomonadati</taxon>
        <taxon>Pseudomonadota</taxon>
        <taxon>Gammaproteobacteria</taxon>
        <taxon>Vibrionales</taxon>
        <taxon>Vibrionaceae</taxon>
        <taxon>Vibrio</taxon>
    </lineage>
</organism>
<dbReference type="PANTHER" id="PTHR32182:SF25">
    <property type="entry name" value="SLR1056 PROTEIN"/>
    <property type="match status" value="1"/>
</dbReference>
<dbReference type="InterPro" id="IPR041685">
    <property type="entry name" value="AAA_GajA/Old/RecF-like"/>
</dbReference>
<dbReference type="Pfam" id="PF13175">
    <property type="entry name" value="AAA_15"/>
    <property type="match status" value="1"/>
</dbReference>
<gene>
    <name evidence="3" type="ORF">I1A42_01030</name>
</gene>
<reference evidence="3 4" key="1">
    <citation type="submission" date="2020-11" db="EMBL/GenBank/DDBJ databases">
        <title>Vibrio nitrifigilis sp. nov., a marine nitrogen-fixing bacterium isolated from the lagoon sediment of an islet inside an atoll.</title>
        <authorList>
            <person name="Wang L.-T."/>
            <person name="Shieh W.Y."/>
        </authorList>
    </citation>
    <scope>NUCLEOTIDE SEQUENCE [LARGE SCALE GENOMIC DNA]</scope>
    <source>
        <strain evidence="3 4">NFV-1</strain>
    </source>
</reference>
<dbReference type="EMBL" id="JADPMR010000001">
    <property type="protein sequence ID" value="MBF8999173.1"/>
    <property type="molecule type" value="Genomic_DNA"/>
</dbReference>
<dbReference type="Proteomes" id="UP000597206">
    <property type="component" value="Unassembled WGS sequence"/>
</dbReference>
<name>A0ABS0G9U4_9VIBR</name>
<evidence type="ECO:0000259" key="1">
    <source>
        <dbReference type="Pfam" id="PF13175"/>
    </source>
</evidence>
<sequence length="392" mass="43111">MLKSFSVSNFRSLKNVIIPLSRLNVVTGPNGSGKSNLYKSLRLLSDVAKGNVVSSIAHDGGILSSFWAGPTSFTKAELAGKSDVQGKHEKALTRIDLGFSSDDFGFCISLGLPTPPVGGGSDPTMFTADPVVRRECIWAGDYYRPASCLVDRVGPAAKVRQGRSWQVHAQHLATFDSLLSELADPMAAPEVFAVKKQIDSWRFYDSFRTDRDSPIRQPQISTRTPVLSHDGHDLVAALRTIHEIGDREGMQSAISDAFPGASISFTKVYESRFSLEFNQHGLLRPLSLAELSDGTLRYLLLVAALLSPRPPSLLVLNEPETSLHPDLLPALGRLIIKAANETQVWVVSHAQELVWALEEYPECNAIRLDKELGETYICDQGMFDTPIWHWPS</sequence>
<evidence type="ECO:0000259" key="2">
    <source>
        <dbReference type="Pfam" id="PF13304"/>
    </source>
</evidence>
<dbReference type="PANTHER" id="PTHR32182">
    <property type="entry name" value="DNA REPLICATION AND REPAIR PROTEIN RECF"/>
    <property type="match status" value="1"/>
</dbReference>
<proteinExistence type="predicted"/>
<dbReference type="RefSeq" id="WP_196122385.1">
    <property type="nucleotide sequence ID" value="NZ_JADPMR010000001.1"/>
</dbReference>
<feature type="domain" description="ATPase AAA-type core" evidence="2">
    <location>
        <begin position="201"/>
        <end position="353"/>
    </location>
</feature>
<dbReference type="InterPro" id="IPR027417">
    <property type="entry name" value="P-loop_NTPase"/>
</dbReference>
<dbReference type="Pfam" id="PF13304">
    <property type="entry name" value="AAA_21"/>
    <property type="match status" value="1"/>
</dbReference>